<dbReference type="InterPro" id="IPR036236">
    <property type="entry name" value="Znf_C2H2_sf"/>
</dbReference>
<reference evidence="5 6" key="1">
    <citation type="submission" date="2017-06" db="EMBL/GenBank/DDBJ databases">
        <title>A platform for efficient transgenesis in Macrostomum lignano, a flatworm model organism for stem cell research.</title>
        <authorList>
            <person name="Berezikov E."/>
        </authorList>
    </citation>
    <scope>NUCLEOTIDE SEQUENCE [LARGE SCALE GENOMIC DNA]</scope>
    <source>
        <strain evidence="5">DV1</strain>
        <tissue evidence="5">Whole organism</tissue>
    </source>
</reference>
<dbReference type="InterPro" id="IPR000477">
    <property type="entry name" value="RT_dom"/>
</dbReference>
<evidence type="ECO:0000259" key="4">
    <source>
        <dbReference type="PROSITE" id="PS50157"/>
    </source>
</evidence>
<evidence type="ECO:0000313" key="6">
    <source>
        <dbReference type="Proteomes" id="UP000215902"/>
    </source>
</evidence>
<protein>
    <recommendedName>
        <fullName evidence="7">C2H2-type domain-containing protein</fullName>
    </recommendedName>
</protein>
<evidence type="ECO:0000256" key="2">
    <source>
        <dbReference type="SAM" id="MobiDB-lite"/>
    </source>
</evidence>
<evidence type="ECO:0000259" key="3">
    <source>
        <dbReference type="PROSITE" id="PS50017"/>
    </source>
</evidence>
<dbReference type="PROSITE" id="PS00028">
    <property type="entry name" value="ZINC_FINGER_C2H2_1"/>
    <property type="match status" value="1"/>
</dbReference>
<dbReference type="EMBL" id="NIVC01003054">
    <property type="protein sequence ID" value="PAA53620.1"/>
    <property type="molecule type" value="Genomic_DNA"/>
</dbReference>
<evidence type="ECO:0000256" key="1">
    <source>
        <dbReference type="PROSITE-ProRule" id="PRU00042"/>
    </source>
</evidence>
<dbReference type="InterPro" id="IPR000488">
    <property type="entry name" value="Death_dom"/>
</dbReference>
<dbReference type="Gene3D" id="3.30.160.60">
    <property type="entry name" value="Classic Zinc Finger"/>
    <property type="match status" value="1"/>
</dbReference>
<feature type="region of interest" description="Disordered" evidence="2">
    <location>
        <begin position="579"/>
        <end position="599"/>
    </location>
</feature>
<keyword evidence="1" id="KW-0862">Zinc</keyword>
<evidence type="ECO:0008006" key="7">
    <source>
        <dbReference type="Google" id="ProtNLM"/>
    </source>
</evidence>
<keyword evidence="1" id="KW-0479">Metal-binding</keyword>
<comment type="caution">
    <text evidence="5">The sequence shown here is derived from an EMBL/GenBank/DDBJ whole genome shotgun (WGS) entry which is preliminary data.</text>
</comment>
<sequence length="629" mass="73536">MLSRILARILATRIRNWAEVIGALDDNQNGFRSGRSTADNAQIFTRMHEDIAEYLETKRASGDCNIEDTETAILLDLRKAYPRVCKPILWGILQAYKMPQETIEKLKDLHEHTAYKVQGKEKSSETWLPERGLREGCPTSPILFNIYHQASIRKAEETRETEAASRGLSCGVEWTYLPGHSLPPQRINQYNSEMRTVKWTSSLFADDTTILGNGRELTRSLTTTKENMKKFEELTNDEKQEEMALGTSVGGKTRILGSWMDRRYDTQQRIQRAAKAWNAIRKRFHRCRLKKTTQAKVVEACVESVLLFHANTRPFLLGEIKKMQQFIDKTYRNIWSNKRMEPLREMESLGVNMQDIRNELGVVSLRTKIEKSHLKRIGHVLRMEDDRQIKQAVLGWYRGLERIPKRKKRKNNTISYWKRLIREAGMEPQDIERHVLDRKHWRNVVHQRTVHLQEWERVQGKKAKTDSNNSLIERSQERYHVKTNPREVGDGFKCEYELCGKVCKSKGGLTIHQKRMHRVFKEPVKFRCHKCDKEFRQEATLANHEKVCQGETEIDASRVKCQQCGSTIVKSNLARHRKTCKEQHHNPPEMEENKRRARKYRRKTAECDKCGRTLSATNMARHKRTCGEA</sequence>
<dbReference type="PROSITE" id="PS50017">
    <property type="entry name" value="DEATH_DOMAIN"/>
    <property type="match status" value="1"/>
</dbReference>
<dbReference type="GO" id="GO:0008270">
    <property type="term" value="F:zinc ion binding"/>
    <property type="evidence" value="ECO:0007669"/>
    <property type="project" value="UniProtKB-KW"/>
</dbReference>
<dbReference type="SUPFAM" id="SSF57667">
    <property type="entry name" value="beta-beta-alpha zinc fingers"/>
    <property type="match status" value="1"/>
</dbReference>
<evidence type="ECO:0000313" key="5">
    <source>
        <dbReference type="EMBL" id="PAA53620.1"/>
    </source>
</evidence>
<dbReference type="Pfam" id="PF00078">
    <property type="entry name" value="RVT_1"/>
    <property type="match status" value="1"/>
</dbReference>
<dbReference type="OrthoDB" id="6244150at2759"/>
<name>A0A267DWC6_9PLAT</name>
<dbReference type="PROSITE" id="PS50157">
    <property type="entry name" value="ZINC_FINGER_C2H2_2"/>
    <property type="match status" value="2"/>
</dbReference>
<gene>
    <name evidence="5" type="ORF">BOX15_Mlig031494g1</name>
</gene>
<proteinExistence type="predicted"/>
<dbReference type="SMART" id="SM00355">
    <property type="entry name" value="ZnF_C2H2"/>
    <property type="match status" value="3"/>
</dbReference>
<feature type="domain" description="C2H2-type" evidence="4">
    <location>
        <begin position="526"/>
        <end position="553"/>
    </location>
</feature>
<feature type="compositionally biased region" description="Basic and acidic residues" evidence="2">
    <location>
        <begin position="580"/>
        <end position="594"/>
    </location>
</feature>
<dbReference type="STRING" id="282301.A0A267DWC6"/>
<accession>A0A267DWC6</accession>
<keyword evidence="6" id="KW-1185">Reference proteome</keyword>
<organism evidence="5 6">
    <name type="scientific">Macrostomum lignano</name>
    <dbReference type="NCBI Taxonomy" id="282301"/>
    <lineage>
        <taxon>Eukaryota</taxon>
        <taxon>Metazoa</taxon>
        <taxon>Spiralia</taxon>
        <taxon>Lophotrochozoa</taxon>
        <taxon>Platyhelminthes</taxon>
        <taxon>Rhabditophora</taxon>
        <taxon>Macrostomorpha</taxon>
        <taxon>Macrostomida</taxon>
        <taxon>Macrostomidae</taxon>
        <taxon>Macrostomum</taxon>
    </lineage>
</organism>
<dbReference type="Pfam" id="PF00096">
    <property type="entry name" value="zf-C2H2"/>
    <property type="match status" value="2"/>
</dbReference>
<feature type="domain" description="Death" evidence="3">
    <location>
        <begin position="417"/>
        <end position="467"/>
    </location>
</feature>
<dbReference type="InterPro" id="IPR013087">
    <property type="entry name" value="Znf_C2H2_type"/>
</dbReference>
<dbReference type="Proteomes" id="UP000215902">
    <property type="component" value="Unassembled WGS sequence"/>
</dbReference>
<feature type="domain" description="C2H2-type" evidence="4">
    <location>
        <begin position="492"/>
        <end position="522"/>
    </location>
</feature>
<dbReference type="PANTHER" id="PTHR47027">
    <property type="entry name" value="REVERSE TRANSCRIPTASE DOMAIN-CONTAINING PROTEIN"/>
    <property type="match status" value="1"/>
</dbReference>
<keyword evidence="1" id="KW-0863">Zinc-finger</keyword>
<dbReference type="AlphaFoldDB" id="A0A267DWC6"/>
<dbReference type="GO" id="GO:0007165">
    <property type="term" value="P:signal transduction"/>
    <property type="evidence" value="ECO:0007669"/>
    <property type="project" value="InterPro"/>
</dbReference>
<dbReference type="PANTHER" id="PTHR47027:SF20">
    <property type="entry name" value="REVERSE TRANSCRIPTASE-LIKE PROTEIN WITH RNA-DIRECTED DNA POLYMERASE DOMAIN"/>
    <property type="match status" value="1"/>
</dbReference>